<protein>
    <submittedName>
        <fullName evidence="4">Lipoprotein</fullName>
    </submittedName>
</protein>
<feature type="region of interest" description="Disordered" evidence="1">
    <location>
        <begin position="120"/>
        <end position="177"/>
    </location>
</feature>
<organism evidence="4 5">
    <name type="scientific">Streptomyces chrestomyceticus JCM 4735</name>
    <dbReference type="NCBI Taxonomy" id="1306181"/>
    <lineage>
        <taxon>Bacteria</taxon>
        <taxon>Bacillati</taxon>
        <taxon>Actinomycetota</taxon>
        <taxon>Actinomycetes</taxon>
        <taxon>Kitasatosporales</taxon>
        <taxon>Streptomycetaceae</taxon>
        <taxon>Streptomyces</taxon>
    </lineage>
</organism>
<dbReference type="EMBL" id="BHZC01000001">
    <property type="protein sequence ID" value="GCD34072.1"/>
    <property type="molecule type" value="Genomic_DNA"/>
</dbReference>
<sequence length="227" mass="23264">MTKRVRGAGIAVCAVAAAGALLAGCGDDGGGGGKENSASPSASAAAPSVAAPSASGGESSGALGQMTEDQRSRKALVPQAKISYDKALKAATEAVADSKPVSVELKRGAGGKPEWHAKVAASDGTESAVRVDAVTGKADKPRTENEDGDDKKKLADRLGRASVTARQAADTATGKKSGTVTAVELDTNDQKKEIWSVDVVTTNDWNKTTYDVDATDRKVLREHVDRD</sequence>
<feature type="signal peptide" evidence="2">
    <location>
        <begin position="1"/>
        <end position="23"/>
    </location>
</feature>
<evidence type="ECO:0000313" key="5">
    <source>
        <dbReference type="Proteomes" id="UP000287830"/>
    </source>
</evidence>
<reference evidence="4 5" key="1">
    <citation type="submission" date="2018-11" db="EMBL/GenBank/DDBJ databases">
        <title>Whole genome sequence of Streptomyces chrestomyceticus NBRC 13444(T).</title>
        <authorList>
            <person name="Komaki H."/>
            <person name="Tamura T."/>
        </authorList>
    </citation>
    <scope>NUCLEOTIDE SEQUENCE [LARGE SCALE GENOMIC DNA]</scope>
    <source>
        <strain evidence="4 5">NBRC 13444</strain>
    </source>
</reference>
<feature type="region of interest" description="Disordered" evidence="1">
    <location>
        <begin position="26"/>
        <end position="77"/>
    </location>
</feature>
<proteinExistence type="predicted"/>
<feature type="domain" description="PepSY" evidence="3">
    <location>
        <begin position="164"/>
        <end position="222"/>
    </location>
</feature>
<evidence type="ECO:0000256" key="1">
    <source>
        <dbReference type="SAM" id="MobiDB-lite"/>
    </source>
</evidence>
<feature type="chain" id="PRO_5031196465" evidence="2">
    <location>
        <begin position="24"/>
        <end position="227"/>
    </location>
</feature>
<feature type="compositionally biased region" description="Basic and acidic residues" evidence="1">
    <location>
        <begin position="137"/>
        <end position="159"/>
    </location>
</feature>
<dbReference type="RefSeq" id="WP_167515079.1">
    <property type="nucleotide sequence ID" value="NZ_BHZC01000001.1"/>
</dbReference>
<dbReference type="Pfam" id="PF03413">
    <property type="entry name" value="PepSY"/>
    <property type="match status" value="2"/>
</dbReference>
<evidence type="ECO:0000256" key="2">
    <source>
        <dbReference type="SAM" id="SignalP"/>
    </source>
</evidence>
<keyword evidence="2" id="KW-0732">Signal</keyword>
<dbReference type="PROSITE" id="PS51257">
    <property type="entry name" value="PROKAR_LIPOPROTEIN"/>
    <property type="match status" value="1"/>
</dbReference>
<feature type="domain" description="PepSY" evidence="3">
    <location>
        <begin position="81"/>
        <end position="137"/>
    </location>
</feature>
<dbReference type="GeneID" id="95620803"/>
<feature type="compositionally biased region" description="Low complexity" evidence="1">
    <location>
        <begin position="37"/>
        <end position="62"/>
    </location>
</feature>
<dbReference type="Gene3D" id="3.10.450.40">
    <property type="match status" value="2"/>
</dbReference>
<dbReference type="Proteomes" id="UP000287830">
    <property type="component" value="Unassembled WGS sequence"/>
</dbReference>
<keyword evidence="4" id="KW-0449">Lipoprotein</keyword>
<evidence type="ECO:0000259" key="3">
    <source>
        <dbReference type="Pfam" id="PF03413"/>
    </source>
</evidence>
<evidence type="ECO:0000313" key="4">
    <source>
        <dbReference type="EMBL" id="GCD34072.1"/>
    </source>
</evidence>
<dbReference type="InterPro" id="IPR025711">
    <property type="entry name" value="PepSY"/>
</dbReference>
<comment type="caution">
    <text evidence="4">The sequence shown here is derived from an EMBL/GenBank/DDBJ whole genome shotgun (WGS) entry which is preliminary data.</text>
</comment>
<gene>
    <name evidence="4" type="ORF">OEIGOIKO_01797</name>
</gene>
<accession>A0A7U9PVC0</accession>
<dbReference type="AlphaFoldDB" id="A0A7U9PVC0"/>
<name>A0A7U9PVC0_9ACTN</name>